<evidence type="ECO:0000259" key="2">
    <source>
        <dbReference type="PROSITE" id="PS00022"/>
    </source>
</evidence>
<dbReference type="PROSITE" id="PS00022">
    <property type="entry name" value="EGF_1"/>
    <property type="match status" value="1"/>
</dbReference>
<feature type="domain" description="EGF-like" evidence="2 3">
    <location>
        <begin position="91"/>
        <end position="102"/>
    </location>
</feature>
<organism evidence="4 5">
    <name type="scientific">Strongyloides papillosus</name>
    <name type="common">Intestinal threadworm</name>
    <dbReference type="NCBI Taxonomy" id="174720"/>
    <lineage>
        <taxon>Eukaryota</taxon>
        <taxon>Metazoa</taxon>
        <taxon>Ecdysozoa</taxon>
        <taxon>Nematoda</taxon>
        <taxon>Chromadorea</taxon>
        <taxon>Rhabditida</taxon>
        <taxon>Tylenchina</taxon>
        <taxon>Panagrolaimomorpha</taxon>
        <taxon>Strongyloidoidea</taxon>
        <taxon>Strongyloididae</taxon>
        <taxon>Strongyloides</taxon>
    </lineage>
</organism>
<protein>
    <submittedName>
        <fullName evidence="5">CUB domain-containing protein</fullName>
    </submittedName>
</protein>
<dbReference type="InterPro" id="IPR000859">
    <property type="entry name" value="CUB_dom"/>
</dbReference>
<accession>A0A0N5BDB1</accession>
<dbReference type="WBParaSite" id="SPAL_0000399700.1">
    <property type="protein sequence ID" value="SPAL_0000399700.1"/>
    <property type="gene ID" value="SPAL_0000399700"/>
</dbReference>
<evidence type="ECO:0000259" key="3">
    <source>
        <dbReference type="PROSITE" id="PS01186"/>
    </source>
</evidence>
<reference evidence="5" key="1">
    <citation type="submission" date="2017-02" db="UniProtKB">
        <authorList>
            <consortium name="WormBaseParasite"/>
        </authorList>
    </citation>
    <scope>IDENTIFICATION</scope>
</reference>
<dbReference type="PROSITE" id="PS01186">
    <property type="entry name" value="EGF_2"/>
    <property type="match status" value="1"/>
</dbReference>
<dbReference type="AlphaFoldDB" id="A0A0N5BDB1"/>
<dbReference type="Proteomes" id="UP000046392">
    <property type="component" value="Unplaced"/>
</dbReference>
<evidence type="ECO:0000313" key="5">
    <source>
        <dbReference type="WBParaSite" id="SPAL_0000399700.1"/>
    </source>
</evidence>
<dbReference type="SUPFAM" id="SSF49854">
    <property type="entry name" value="Spermadhesin, CUB domain"/>
    <property type="match status" value="1"/>
</dbReference>
<dbReference type="Gene3D" id="2.60.120.290">
    <property type="entry name" value="Spermadhesin, CUB domain"/>
    <property type="match status" value="1"/>
</dbReference>
<sequence>MQYSILHNVSAHSGYDYSSIAHFANSYGSISNKPTFSLTWLSDRRVKLTGQEIRPTFLDLEWLYEAYCKNKFKPTVKCEKGFPKSDGSKKCECPTGYTGRSCKELQYYGDPKCPFQFKRARESSTKQQLNFNGNTKCTVEITAPEGKRIRIHVETINCTSNNPCFEDDCLQIKYRPSMTNTDLCLCGTLQNTSLWTLGNKALIQYRGKRRDDYAYMSFWSD</sequence>
<keyword evidence="4" id="KW-1185">Reference proteome</keyword>
<keyword evidence="1" id="KW-1015">Disulfide bond</keyword>
<evidence type="ECO:0000313" key="4">
    <source>
        <dbReference type="Proteomes" id="UP000046392"/>
    </source>
</evidence>
<dbReference type="Pfam" id="PF00431">
    <property type="entry name" value="CUB"/>
    <property type="match status" value="1"/>
</dbReference>
<dbReference type="InterPro" id="IPR000742">
    <property type="entry name" value="EGF"/>
</dbReference>
<proteinExistence type="predicted"/>
<dbReference type="InterPro" id="IPR035914">
    <property type="entry name" value="Sperma_CUB_dom_sf"/>
</dbReference>
<name>A0A0N5BDB1_STREA</name>
<evidence type="ECO:0000256" key="1">
    <source>
        <dbReference type="ARBA" id="ARBA00023157"/>
    </source>
</evidence>